<protein>
    <submittedName>
        <fullName evidence="1">Uncharacterized protein</fullName>
    </submittedName>
</protein>
<dbReference type="Gramene" id="rna38301">
    <property type="protein sequence ID" value="RHN44211.1"/>
    <property type="gene ID" value="gene38301"/>
</dbReference>
<evidence type="ECO:0000313" key="1">
    <source>
        <dbReference type="EMBL" id="RHN44211.1"/>
    </source>
</evidence>
<reference evidence="2" key="1">
    <citation type="journal article" date="2018" name="Nat. Plants">
        <title>Whole-genome landscape of Medicago truncatula symbiotic genes.</title>
        <authorList>
            <person name="Pecrix Y."/>
            <person name="Staton S.E."/>
            <person name="Sallet E."/>
            <person name="Lelandais-Briere C."/>
            <person name="Moreau S."/>
            <person name="Carrere S."/>
            <person name="Blein T."/>
            <person name="Jardinaud M.F."/>
            <person name="Latrasse D."/>
            <person name="Zouine M."/>
            <person name="Zahm M."/>
            <person name="Kreplak J."/>
            <person name="Mayjonade B."/>
            <person name="Satge C."/>
            <person name="Perez M."/>
            <person name="Cauet S."/>
            <person name="Marande W."/>
            <person name="Chantry-Darmon C."/>
            <person name="Lopez-Roques C."/>
            <person name="Bouchez O."/>
            <person name="Berard A."/>
            <person name="Debelle F."/>
            <person name="Munos S."/>
            <person name="Bendahmane A."/>
            <person name="Berges H."/>
            <person name="Niebel A."/>
            <person name="Buitink J."/>
            <person name="Frugier F."/>
            <person name="Benhamed M."/>
            <person name="Crespi M."/>
            <person name="Gouzy J."/>
            <person name="Gamas P."/>
        </authorList>
    </citation>
    <scope>NUCLEOTIDE SEQUENCE [LARGE SCALE GENOMIC DNA]</scope>
    <source>
        <strain evidence="2">cv. Jemalong A17</strain>
    </source>
</reference>
<accession>A0A396GVH9</accession>
<name>A0A396GVH9_MEDTR</name>
<dbReference type="EMBL" id="PSQE01000007">
    <property type="protein sequence ID" value="RHN44211.1"/>
    <property type="molecule type" value="Genomic_DNA"/>
</dbReference>
<evidence type="ECO:0000313" key="2">
    <source>
        <dbReference type="Proteomes" id="UP000265566"/>
    </source>
</evidence>
<gene>
    <name evidence="1" type="ORF">MtrunA17_Chr7g0216901</name>
</gene>
<dbReference type="Proteomes" id="UP000265566">
    <property type="component" value="Chromosome 7"/>
</dbReference>
<organism evidence="1 2">
    <name type="scientific">Medicago truncatula</name>
    <name type="common">Barrel medic</name>
    <name type="synonym">Medicago tribuloides</name>
    <dbReference type="NCBI Taxonomy" id="3880"/>
    <lineage>
        <taxon>Eukaryota</taxon>
        <taxon>Viridiplantae</taxon>
        <taxon>Streptophyta</taxon>
        <taxon>Embryophyta</taxon>
        <taxon>Tracheophyta</taxon>
        <taxon>Spermatophyta</taxon>
        <taxon>Magnoliopsida</taxon>
        <taxon>eudicotyledons</taxon>
        <taxon>Gunneridae</taxon>
        <taxon>Pentapetalae</taxon>
        <taxon>rosids</taxon>
        <taxon>fabids</taxon>
        <taxon>Fabales</taxon>
        <taxon>Fabaceae</taxon>
        <taxon>Papilionoideae</taxon>
        <taxon>50 kb inversion clade</taxon>
        <taxon>NPAAA clade</taxon>
        <taxon>Hologalegina</taxon>
        <taxon>IRL clade</taxon>
        <taxon>Trifolieae</taxon>
        <taxon>Medicago</taxon>
    </lineage>
</organism>
<comment type="caution">
    <text evidence="1">The sequence shown here is derived from an EMBL/GenBank/DDBJ whole genome shotgun (WGS) entry which is preliminary data.</text>
</comment>
<sequence length="113" mass="13105">MDDIGVKFGCCVEQKLRLFGENLGTFEGMFDDDKDEGEVRSRVIVGNKLLWFGGMKKCCFGMWNCCDGYFDFDVMMMMMLMNLIPSLKLQLKLCMPWLMLLLEEGDCVFLHML</sequence>
<dbReference type="AlphaFoldDB" id="A0A396GVH9"/>
<proteinExistence type="predicted"/>